<organism evidence="1">
    <name type="scientific">Rhizophora mucronata</name>
    <name type="common">Asiatic mangrove</name>
    <dbReference type="NCBI Taxonomy" id="61149"/>
    <lineage>
        <taxon>Eukaryota</taxon>
        <taxon>Viridiplantae</taxon>
        <taxon>Streptophyta</taxon>
        <taxon>Embryophyta</taxon>
        <taxon>Tracheophyta</taxon>
        <taxon>Spermatophyta</taxon>
        <taxon>Magnoliopsida</taxon>
        <taxon>eudicotyledons</taxon>
        <taxon>Gunneridae</taxon>
        <taxon>Pentapetalae</taxon>
        <taxon>rosids</taxon>
        <taxon>fabids</taxon>
        <taxon>Malpighiales</taxon>
        <taxon>Rhizophoraceae</taxon>
        <taxon>Rhizophora</taxon>
    </lineage>
</organism>
<dbReference type="AlphaFoldDB" id="A0A2P2MRD6"/>
<reference evidence="1" key="1">
    <citation type="submission" date="2018-02" db="EMBL/GenBank/DDBJ databases">
        <title>Rhizophora mucronata_Transcriptome.</title>
        <authorList>
            <person name="Meera S.P."/>
            <person name="Sreeshan A."/>
            <person name="Augustine A."/>
        </authorList>
    </citation>
    <scope>NUCLEOTIDE SEQUENCE</scope>
    <source>
        <tissue evidence="1">Leaf</tissue>
    </source>
</reference>
<proteinExistence type="predicted"/>
<sequence>MRASCNSKATVPEVHKATSLACIAFSSYRLEPTRDGPSHLLGLCSLEN</sequence>
<name>A0A2P2MRD6_RHIMU</name>
<evidence type="ECO:0000313" key="1">
    <source>
        <dbReference type="EMBL" id="MBX32786.1"/>
    </source>
</evidence>
<protein>
    <submittedName>
        <fullName evidence="1">Lipid-A-disaccharide synthase</fullName>
    </submittedName>
</protein>
<dbReference type="EMBL" id="GGEC01052302">
    <property type="protein sequence ID" value="MBX32786.1"/>
    <property type="molecule type" value="Transcribed_RNA"/>
</dbReference>
<accession>A0A2P2MRD6</accession>